<dbReference type="SUPFAM" id="SSF54909">
    <property type="entry name" value="Dimeric alpha+beta barrel"/>
    <property type="match status" value="1"/>
</dbReference>
<protein>
    <recommendedName>
        <fullName evidence="1">DUF4937 domain-containing protein</fullName>
    </recommendedName>
</protein>
<reference evidence="2 3" key="1">
    <citation type="submission" date="2017-07" db="EMBL/GenBank/DDBJ databases">
        <title>Isolation and whole genome analysis of endospore-forming bacteria from heroin.</title>
        <authorList>
            <person name="Kalinowski J."/>
            <person name="Ahrens B."/>
            <person name="Al-Dilaimi A."/>
            <person name="Winkler A."/>
            <person name="Wibberg D."/>
            <person name="Schleenbecker U."/>
            <person name="Ruckert C."/>
            <person name="Wolfel R."/>
            <person name="Grass G."/>
        </authorList>
    </citation>
    <scope>NUCLEOTIDE SEQUENCE [LARGE SCALE GENOMIC DNA]</scope>
    <source>
        <strain evidence="2 3">7517-1</strain>
    </source>
</reference>
<keyword evidence="3" id="KW-1185">Reference proteome</keyword>
<dbReference type="EMBL" id="NPBJ01000018">
    <property type="protein sequence ID" value="PAD99931.1"/>
    <property type="molecule type" value="Genomic_DNA"/>
</dbReference>
<accession>A0ABX4GYI7</accession>
<comment type="caution">
    <text evidence="2">The sequence shown here is derived from an EMBL/GenBank/DDBJ whole genome shotgun (WGS) entry which is preliminary data.</text>
</comment>
<dbReference type="Gene3D" id="3.30.70.100">
    <property type="match status" value="1"/>
</dbReference>
<dbReference type="InterPro" id="IPR032555">
    <property type="entry name" value="DUF4937"/>
</dbReference>
<evidence type="ECO:0000313" key="2">
    <source>
        <dbReference type="EMBL" id="PAD99931.1"/>
    </source>
</evidence>
<dbReference type="Proteomes" id="UP000216852">
    <property type="component" value="Unassembled WGS sequence"/>
</dbReference>
<organism evidence="2 3">
    <name type="scientific">Terribacillus saccharophilus</name>
    <dbReference type="NCBI Taxonomy" id="361277"/>
    <lineage>
        <taxon>Bacteria</taxon>
        <taxon>Bacillati</taxon>
        <taxon>Bacillota</taxon>
        <taxon>Bacilli</taxon>
        <taxon>Bacillales</taxon>
        <taxon>Bacillaceae</taxon>
        <taxon>Terribacillus</taxon>
    </lineage>
</organism>
<evidence type="ECO:0000259" key="1">
    <source>
        <dbReference type="Pfam" id="PF16291"/>
    </source>
</evidence>
<proteinExistence type="predicted"/>
<sequence>MLLKFLICRVDPKQKAEFSLGQASWGDLKNSRGFLGQIGGWDIKEIDKAHIVSVWKDDSSYEEFMNNQHDKIYTKRNQSDSILSIEVETYNIYLSFLDQLRNITEFLTDSPFIRIVKSKIKPSCTESYIEKQKNLWIPEMATTQKMDSCLFGESNRHKNSYITLTGWVSYKDHDWYQQNILPVLLEAADIISDIEQIEGWNFLVEEDWVVSP</sequence>
<gene>
    <name evidence="2" type="ORF">CHH48_09845</name>
</gene>
<evidence type="ECO:0000313" key="3">
    <source>
        <dbReference type="Proteomes" id="UP000216852"/>
    </source>
</evidence>
<name>A0ABX4GYI7_9BACI</name>
<dbReference type="InterPro" id="IPR011008">
    <property type="entry name" value="Dimeric_a/b-barrel"/>
</dbReference>
<dbReference type="Pfam" id="PF16291">
    <property type="entry name" value="DUF4937"/>
    <property type="match status" value="1"/>
</dbReference>
<dbReference type="RefSeq" id="WP_095218973.1">
    <property type="nucleotide sequence ID" value="NZ_NPBJ01000018.1"/>
</dbReference>
<feature type="domain" description="DUF4937" evidence="1">
    <location>
        <begin position="2"/>
        <end position="90"/>
    </location>
</feature>